<gene>
    <name evidence="1" type="ORF">KPL71_011736</name>
</gene>
<organism evidence="1 2">
    <name type="scientific">Citrus sinensis</name>
    <name type="common">Sweet orange</name>
    <name type="synonym">Citrus aurantium var. sinensis</name>
    <dbReference type="NCBI Taxonomy" id="2711"/>
    <lineage>
        <taxon>Eukaryota</taxon>
        <taxon>Viridiplantae</taxon>
        <taxon>Streptophyta</taxon>
        <taxon>Embryophyta</taxon>
        <taxon>Tracheophyta</taxon>
        <taxon>Spermatophyta</taxon>
        <taxon>Magnoliopsida</taxon>
        <taxon>eudicotyledons</taxon>
        <taxon>Gunneridae</taxon>
        <taxon>Pentapetalae</taxon>
        <taxon>rosids</taxon>
        <taxon>malvids</taxon>
        <taxon>Sapindales</taxon>
        <taxon>Rutaceae</taxon>
        <taxon>Aurantioideae</taxon>
        <taxon>Citrus</taxon>
    </lineage>
</organism>
<evidence type="ECO:0000313" key="1">
    <source>
        <dbReference type="EMBL" id="KAH9768802.1"/>
    </source>
</evidence>
<protein>
    <submittedName>
        <fullName evidence="1">Phosphatidylinositol-3-phosphatase myotubularin-1</fullName>
    </submittedName>
</protein>
<proteinExistence type="predicted"/>
<comment type="caution">
    <text evidence="1">The sequence shown here is derived from an EMBL/GenBank/DDBJ whole genome shotgun (WGS) entry which is preliminary data.</text>
</comment>
<dbReference type="Proteomes" id="UP000829398">
    <property type="component" value="Chromosome 4"/>
</dbReference>
<dbReference type="EMBL" id="CM039173">
    <property type="protein sequence ID" value="KAH9768802.1"/>
    <property type="molecule type" value="Genomic_DNA"/>
</dbReference>
<accession>A0ACB8L664</accession>
<evidence type="ECO:0000313" key="2">
    <source>
        <dbReference type="Proteomes" id="UP000829398"/>
    </source>
</evidence>
<name>A0ACB8L664_CITSI</name>
<keyword evidence="2" id="KW-1185">Reference proteome</keyword>
<reference evidence="2" key="1">
    <citation type="journal article" date="2023" name="Hortic. Res.">
        <title>A chromosome-level phased genome enabling allele-level studies in sweet orange: a case study on citrus Huanglongbing tolerance.</title>
        <authorList>
            <person name="Wu B."/>
            <person name="Yu Q."/>
            <person name="Deng Z."/>
            <person name="Duan Y."/>
            <person name="Luo F."/>
            <person name="Gmitter F. Jr."/>
        </authorList>
    </citation>
    <scope>NUCLEOTIDE SEQUENCE [LARGE SCALE GENOMIC DNA]</scope>
    <source>
        <strain evidence="2">cv. Valencia</strain>
    </source>
</reference>
<sequence>MVQGGSWMEGDDLDRMISKGPRHLSFLYLFVYFLLSCFYLKLWSPSDGWDRTTQLVALANLLLDPYYRTFAGFQALVEKDWLAFGHPFSDRVGMPTLSGSGDISFELCRQSSTGSFPSSPMRQSSGSLATQAFGSSHAQNNYSPIFLQFHINTSSGVDPIPIKAVELLVKEKFCYISSPEVAVLLMNMYNCEKERQQCGVAEACGCLWAYLADLRSSAGSSHVHYNLFYDPLKHNGPLLPPAAALAPTLWPQFHLRWACPTEAQTGELEAQCRDMAIKFSELKKAKELAEKKAKETMIAMESQTAELRKEKQLRSKAVNVASRASKESEAINRAVQSLGCKVQFSSSGDCTVDFEDFSVSVTVMDDVVSSNPIGRVCEALCPLRTGDGGCRWPDAGCAQLGSQFVGLKANFDAFDRLSIYDSYFQSE</sequence>